<gene>
    <name evidence="5" type="ORF">A4U43_C10F13780</name>
</gene>
<dbReference type="InterPro" id="IPR002885">
    <property type="entry name" value="PPR_rpt"/>
</dbReference>
<name>A0A5P1E4E8_ASPOF</name>
<dbReference type="InterPro" id="IPR032867">
    <property type="entry name" value="DYW_dom"/>
</dbReference>
<evidence type="ECO:0000313" key="5">
    <source>
        <dbReference type="EMBL" id="ONK56853.1"/>
    </source>
</evidence>
<dbReference type="AlphaFoldDB" id="A0A5P1E4E8"/>
<feature type="compositionally biased region" description="Low complexity" evidence="3">
    <location>
        <begin position="14"/>
        <end position="31"/>
    </location>
</feature>
<dbReference type="InterPro" id="IPR046848">
    <property type="entry name" value="E_motif"/>
</dbReference>
<dbReference type="Pfam" id="PF01535">
    <property type="entry name" value="PPR"/>
    <property type="match status" value="3"/>
</dbReference>
<dbReference type="GO" id="GO:1900865">
    <property type="term" value="P:chloroplast RNA modification"/>
    <property type="evidence" value="ECO:0007669"/>
    <property type="project" value="EnsemblPlants"/>
</dbReference>
<keyword evidence="6" id="KW-1185">Reference proteome</keyword>
<dbReference type="Pfam" id="PF13041">
    <property type="entry name" value="PPR_2"/>
    <property type="match status" value="2"/>
</dbReference>
<evidence type="ECO:0000259" key="4">
    <source>
        <dbReference type="Pfam" id="PF14432"/>
    </source>
</evidence>
<dbReference type="Gramene" id="ONK56853">
    <property type="protein sequence ID" value="ONK56853"/>
    <property type="gene ID" value="A4U43_C10F13780"/>
</dbReference>
<feature type="repeat" description="PPR" evidence="2">
    <location>
        <begin position="226"/>
        <end position="260"/>
    </location>
</feature>
<reference evidence="6" key="1">
    <citation type="journal article" date="2017" name="Nat. Commun.">
        <title>The asparagus genome sheds light on the origin and evolution of a young Y chromosome.</title>
        <authorList>
            <person name="Harkess A."/>
            <person name="Zhou J."/>
            <person name="Xu C."/>
            <person name="Bowers J.E."/>
            <person name="Van der Hulst R."/>
            <person name="Ayyampalayam S."/>
            <person name="Mercati F."/>
            <person name="Riccardi P."/>
            <person name="McKain M.R."/>
            <person name="Kakrana A."/>
            <person name="Tang H."/>
            <person name="Ray J."/>
            <person name="Groenendijk J."/>
            <person name="Arikit S."/>
            <person name="Mathioni S.M."/>
            <person name="Nakano M."/>
            <person name="Shan H."/>
            <person name="Telgmann-Rauber A."/>
            <person name="Kanno A."/>
            <person name="Yue Z."/>
            <person name="Chen H."/>
            <person name="Li W."/>
            <person name="Chen Y."/>
            <person name="Xu X."/>
            <person name="Zhang Y."/>
            <person name="Luo S."/>
            <person name="Chen H."/>
            <person name="Gao J."/>
            <person name="Mao Z."/>
            <person name="Pires J.C."/>
            <person name="Luo M."/>
            <person name="Kudrna D."/>
            <person name="Wing R.A."/>
            <person name="Meyers B.C."/>
            <person name="Yi K."/>
            <person name="Kong H."/>
            <person name="Lavrijsen P."/>
            <person name="Sunseri F."/>
            <person name="Falavigna A."/>
            <person name="Ye Y."/>
            <person name="Leebens-Mack J.H."/>
            <person name="Chen G."/>
        </authorList>
    </citation>
    <scope>NUCLEOTIDE SEQUENCE [LARGE SCALE GENOMIC DNA]</scope>
    <source>
        <strain evidence="6">cv. DH0086</strain>
    </source>
</reference>
<dbReference type="InterPro" id="IPR011990">
    <property type="entry name" value="TPR-like_helical_dom_sf"/>
</dbReference>
<feature type="repeat" description="PPR" evidence="2">
    <location>
        <begin position="464"/>
        <end position="498"/>
    </location>
</feature>
<feature type="region of interest" description="Disordered" evidence="3">
    <location>
        <begin position="1"/>
        <end position="31"/>
    </location>
</feature>
<dbReference type="PANTHER" id="PTHR47926">
    <property type="entry name" value="PENTATRICOPEPTIDE REPEAT-CONTAINING PROTEIN"/>
    <property type="match status" value="1"/>
</dbReference>
<dbReference type="Gene3D" id="1.25.40.10">
    <property type="entry name" value="Tetratricopeptide repeat domain"/>
    <property type="match status" value="4"/>
</dbReference>
<feature type="domain" description="DYW" evidence="4">
    <location>
        <begin position="542"/>
        <end position="634"/>
    </location>
</feature>
<dbReference type="OrthoDB" id="185373at2759"/>
<dbReference type="PROSITE" id="PS51375">
    <property type="entry name" value="PPR"/>
    <property type="match status" value="5"/>
</dbReference>
<evidence type="ECO:0000256" key="1">
    <source>
        <dbReference type="ARBA" id="ARBA00022737"/>
    </source>
</evidence>
<sequence length="634" mass="71351">MALSTLAVTPSLPPNSNLKTSSKKPTNSNSQKTQLLPLLKTCKSLTQFPQIHSLILKSGQTQSPHLLFVTLRLLSTLKSPHYASKLFATIEKPDIYHYTTLISTLTASGSYKEALNLYSQMLHRSVAPDPVIISSVLKLCGFLLALNEGKQIHNQVVKYGFALDRLVKMKLIELYGKCGRFEDALLVLDEMPKRDAVASTVLINSYSDCGRIDEAMAAFRAAFDKDTVCWTSIIDGCVRNGKYNLALDLFREMQKEKVRANEVTVVCVLSACAQLGALELGRWIESYINKYNITRNTFVCSALVDMYSKCGSLDEARKIFNEMKERDVISYNSMITGLSLHGKSSEAVQLYQELIREGLSPTHITFVGALNACSHGGLVDLGFEIFESMTKNYGLEPKVEHYGCIVDLLGRSGLLEEAYEFVSRMRIEPDHVIWGSLLGACRVHGNLSLAEKVAKIMTDDEKADSGTFVLLSNVYASLGKWKEAVRVRATMKHKGIQKEPGCSSIEVQNEIHEFLLGDIRHPRKEEIYKKLEDLNNVLKNEGYFPKRNEVLQDIEEGEKDWALAIHSERLAICYGLITTEKGTTIRVVKNLRVCRDCHEMIKIVSRVERRRIVVRDRNRFHHFEDGVCSCGGYW</sequence>
<organism evidence="5 6">
    <name type="scientific">Asparagus officinalis</name>
    <name type="common">Garden asparagus</name>
    <dbReference type="NCBI Taxonomy" id="4686"/>
    <lineage>
        <taxon>Eukaryota</taxon>
        <taxon>Viridiplantae</taxon>
        <taxon>Streptophyta</taxon>
        <taxon>Embryophyta</taxon>
        <taxon>Tracheophyta</taxon>
        <taxon>Spermatophyta</taxon>
        <taxon>Magnoliopsida</taxon>
        <taxon>Liliopsida</taxon>
        <taxon>Asparagales</taxon>
        <taxon>Asparagaceae</taxon>
        <taxon>Asparagoideae</taxon>
        <taxon>Asparagus</taxon>
    </lineage>
</organism>
<dbReference type="GO" id="GO:0003723">
    <property type="term" value="F:RNA binding"/>
    <property type="evidence" value="ECO:0007669"/>
    <property type="project" value="InterPro"/>
</dbReference>
<dbReference type="Pfam" id="PF13812">
    <property type="entry name" value="PPR_3"/>
    <property type="match status" value="1"/>
</dbReference>
<evidence type="ECO:0000256" key="2">
    <source>
        <dbReference type="PROSITE-ProRule" id="PRU00708"/>
    </source>
</evidence>
<dbReference type="FunFam" id="1.25.40.10:FF:000184">
    <property type="entry name" value="Pentatricopeptide repeat-containing protein, chloroplastic"/>
    <property type="match status" value="1"/>
</dbReference>
<dbReference type="Proteomes" id="UP000243459">
    <property type="component" value="Chromosome 10"/>
</dbReference>
<accession>A0A5P1E4E8</accession>
<dbReference type="PANTHER" id="PTHR47926:SF456">
    <property type="entry name" value="PENTATRICOPEPTIDE REPEAT-CONTAINING PROTEIN ELI1, CHLOROPLASTIC"/>
    <property type="match status" value="1"/>
</dbReference>
<dbReference type="InterPro" id="IPR046960">
    <property type="entry name" value="PPR_At4g14850-like_plant"/>
</dbReference>
<dbReference type="GO" id="GO:0008270">
    <property type="term" value="F:zinc ion binding"/>
    <property type="evidence" value="ECO:0007669"/>
    <property type="project" value="InterPro"/>
</dbReference>
<feature type="repeat" description="PPR" evidence="2">
    <location>
        <begin position="94"/>
        <end position="128"/>
    </location>
</feature>
<dbReference type="EMBL" id="CM007390">
    <property type="protein sequence ID" value="ONK56853.1"/>
    <property type="molecule type" value="Genomic_DNA"/>
</dbReference>
<dbReference type="NCBIfam" id="TIGR00756">
    <property type="entry name" value="PPR"/>
    <property type="match status" value="5"/>
</dbReference>
<dbReference type="OMA" id="VTTYNSM"/>
<dbReference type="Pfam" id="PF20431">
    <property type="entry name" value="E_motif"/>
    <property type="match status" value="1"/>
</dbReference>
<protein>
    <recommendedName>
        <fullName evidence="4">DYW domain-containing protein</fullName>
    </recommendedName>
</protein>
<dbReference type="GO" id="GO:0031425">
    <property type="term" value="P:chloroplast RNA processing"/>
    <property type="evidence" value="ECO:0007669"/>
    <property type="project" value="EnsemblPlants"/>
</dbReference>
<dbReference type="GO" id="GO:0009507">
    <property type="term" value="C:chloroplast"/>
    <property type="evidence" value="ECO:0007669"/>
    <property type="project" value="EnsemblPlants"/>
</dbReference>
<keyword evidence="1" id="KW-0677">Repeat</keyword>
<proteinExistence type="predicted"/>
<feature type="repeat" description="PPR" evidence="2">
    <location>
        <begin position="327"/>
        <end position="361"/>
    </location>
</feature>
<dbReference type="Pfam" id="PF14432">
    <property type="entry name" value="DYW_deaminase"/>
    <property type="match status" value="1"/>
</dbReference>
<evidence type="ECO:0000256" key="3">
    <source>
        <dbReference type="SAM" id="MobiDB-lite"/>
    </source>
</evidence>
<dbReference type="SUPFAM" id="SSF48452">
    <property type="entry name" value="TPR-like"/>
    <property type="match status" value="2"/>
</dbReference>
<dbReference type="FunFam" id="1.25.40.10:FF:000348">
    <property type="entry name" value="Pentatricopeptide repeat-containing protein chloroplastic"/>
    <property type="match status" value="1"/>
</dbReference>
<feature type="repeat" description="PPR" evidence="2">
    <location>
        <begin position="296"/>
        <end position="326"/>
    </location>
</feature>
<evidence type="ECO:0000313" key="6">
    <source>
        <dbReference type="Proteomes" id="UP000243459"/>
    </source>
</evidence>